<dbReference type="InterPro" id="IPR006685">
    <property type="entry name" value="MscS_channel_2nd"/>
</dbReference>
<keyword evidence="13" id="KW-1185">Reference proteome</keyword>
<evidence type="ECO:0000313" key="13">
    <source>
        <dbReference type="Proteomes" id="UP000308054"/>
    </source>
</evidence>
<evidence type="ECO:0000313" key="12">
    <source>
        <dbReference type="EMBL" id="TGY89678.1"/>
    </source>
</evidence>
<reference evidence="12 13" key="1">
    <citation type="journal article" date="2017" name="Int. J. Syst. Evol. Microbiol.">
        <title>Marinicauda algicola sp. nov., isolated from a marine red alga Rhodosorus marinus.</title>
        <authorList>
            <person name="Jeong S.E."/>
            <person name="Jeon S.H."/>
            <person name="Chun B.H."/>
            <person name="Kim D.W."/>
            <person name="Jeon C.O."/>
        </authorList>
    </citation>
    <scope>NUCLEOTIDE SEQUENCE [LARGE SCALE GENOMIC DNA]</scope>
    <source>
        <strain evidence="12 13">JCM 31718</strain>
    </source>
</reference>
<sequence>MTQGPGPIEQVLSAARDLWSEVEIVWDTSFFGLNVGDGLVAVFVLLIAFAVRGLFSRLLKVVLRRETEKTETLVDDKVLDAISDPLKLVPIIVGVYVAVLVLGLEGPQGEGFGMEIVQSLIAIAIFWALHNAVMPVSYLLTGLRTLLTPVLVDWLAKALRILFVIVGIGAVLEIWGIPVAPIVAGLGLLGVAVGLGAQDLFRNLIAGLLILTEKRFVPGEWIHVEGVVEGTVERINFRSTLVRRFDKSPVYVPNSFLADNAVTNFTRMTHRRIKWSIGVEYKTTTGQLKYIRDHVLDYILTHDGFAKPPEVATFMRVDSFGASSIDFLLYCFTKTTNWGEWLALKEELAFAVKRIVEDEAGTAFAFPSTTVYMDEGTEIFVPPRVRKYTGRGEALPDLSERDARGEGSDETED</sequence>
<dbReference type="Proteomes" id="UP000308054">
    <property type="component" value="Unassembled WGS sequence"/>
</dbReference>
<dbReference type="SUPFAM" id="SSF82861">
    <property type="entry name" value="Mechanosensitive channel protein MscS (YggB), transmembrane region"/>
    <property type="match status" value="1"/>
</dbReference>
<feature type="transmembrane region" description="Helical" evidence="8">
    <location>
        <begin position="116"/>
        <end position="140"/>
    </location>
</feature>
<comment type="similarity">
    <text evidence="2">Belongs to the MscS (TC 1.A.23) family.</text>
</comment>
<dbReference type="InterPro" id="IPR045042">
    <property type="entry name" value="YnaI-like"/>
</dbReference>
<feature type="transmembrane region" description="Helical" evidence="8">
    <location>
        <begin position="38"/>
        <end position="55"/>
    </location>
</feature>
<evidence type="ECO:0000259" key="11">
    <source>
        <dbReference type="Pfam" id="PF21088"/>
    </source>
</evidence>
<dbReference type="Gene3D" id="2.30.30.60">
    <property type="match status" value="1"/>
</dbReference>
<dbReference type="Gene3D" id="3.30.70.100">
    <property type="match status" value="1"/>
</dbReference>
<feature type="region of interest" description="Disordered" evidence="7">
    <location>
        <begin position="391"/>
        <end position="413"/>
    </location>
</feature>
<dbReference type="InterPro" id="IPR049278">
    <property type="entry name" value="MS_channel_C"/>
</dbReference>
<evidence type="ECO:0000256" key="8">
    <source>
        <dbReference type="SAM" id="Phobius"/>
    </source>
</evidence>
<gene>
    <name evidence="12" type="ORF">E5163_00615</name>
</gene>
<dbReference type="AlphaFoldDB" id="A0A4S2H2V6"/>
<evidence type="ECO:0000259" key="9">
    <source>
        <dbReference type="Pfam" id="PF00924"/>
    </source>
</evidence>
<dbReference type="EMBL" id="SRXW01000001">
    <property type="protein sequence ID" value="TGY89678.1"/>
    <property type="molecule type" value="Genomic_DNA"/>
</dbReference>
<dbReference type="Pfam" id="PF21088">
    <property type="entry name" value="MS_channel_1st"/>
    <property type="match status" value="1"/>
</dbReference>
<organism evidence="12 13">
    <name type="scientific">Marinicauda algicola</name>
    <dbReference type="NCBI Taxonomy" id="2029849"/>
    <lineage>
        <taxon>Bacteria</taxon>
        <taxon>Pseudomonadati</taxon>
        <taxon>Pseudomonadota</taxon>
        <taxon>Alphaproteobacteria</taxon>
        <taxon>Maricaulales</taxon>
        <taxon>Maricaulaceae</taxon>
        <taxon>Marinicauda</taxon>
    </lineage>
</organism>
<accession>A0A4S2H2V6</accession>
<name>A0A4S2H2V6_9PROT</name>
<feature type="transmembrane region" description="Helical" evidence="8">
    <location>
        <begin position="86"/>
        <end position="104"/>
    </location>
</feature>
<dbReference type="Pfam" id="PF21082">
    <property type="entry name" value="MS_channel_3rd"/>
    <property type="match status" value="1"/>
</dbReference>
<evidence type="ECO:0000256" key="1">
    <source>
        <dbReference type="ARBA" id="ARBA00004651"/>
    </source>
</evidence>
<dbReference type="Pfam" id="PF00924">
    <property type="entry name" value="MS_channel_2nd"/>
    <property type="match status" value="1"/>
</dbReference>
<dbReference type="InterPro" id="IPR010920">
    <property type="entry name" value="LSM_dom_sf"/>
</dbReference>
<dbReference type="InterPro" id="IPR023408">
    <property type="entry name" value="MscS_beta-dom_sf"/>
</dbReference>
<evidence type="ECO:0000259" key="10">
    <source>
        <dbReference type="Pfam" id="PF21082"/>
    </source>
</evidence>
<dbReference type="GO" id="GO:0008381">
    <property type="term" value="F:mechanosensitive monoatomic ion channel activity"/>
    <property type="evidence" value="ECO:0007669"/>
    <property type="project" value="UniProtKB-ARBA"/>
</dbReference>
<dbReference type="InterPro" id="IPR011066">
    <property type="entry name" value="MscS_channel_C_sf"/>
</dbReference>
<evidence type="ECO:0000256" key="3">
    <source>
        <dbReference type="ARBA" id="ARBA00022475"/>
    </source>
</evidence>
<protein>
    <submittedName>
        <fullName evidence="12">Mechanosensitive ion channel</fullName>
    </submittedName>
</protein>
<feature type="domain" description="Mechanosensitive ion channel MscS" evidence="9">
    <location>
        <begin position="199"/>
        <end position="267"/>
    </location>
</feature>
<proteinExistence type="inferred from homology"/>
<comment type="caution">
    <text evidence="12">The sequence shown here is derived from an EMBL/GenBank/DDBJ whole genome shotgun (WGS) entry which is preliminary data.</text>
</comment>
<dbReference type="OrthoDB" id="9814206at2"/>
<dbReference type="SUPFAM" id="SSF50182">
    <property type="entry name" value="Sm-like ribonucleoproteins"/>
    <property type="match status" value="1"/>
</dbReference>
<keyword evidence="3" id="KW-1003">Cell membrane</keyword>
<dbReference type="InterPro" id="IPR011014">
    <property type="entry name" value="MscS_channel_TM-2"/>
</dbReference>
<dbReference type="PANTHER" id="PTHR43634">
    <property type="entry name" value="OW CONDUCTANCE MECHANOSENSITIVE CHANNEL"/>
    <property type="match status" value="1"/>
</dbReference>
<dbReference type="InterPro" id="IPR006686">
    <property type="entry name" value="MscS_channel_CS"/>
</dbReference>
<keyword evidence="4 8" id="KW-0812">Transmembrane</keyword>
<evidence type="ECO:0000256" key="5">
    <source>
        <dbReference type="ARBA" id="ARBA00022989"/>
    </source>
</evidence>
<dbReference type="PROSITE" id="PS01246">
    <property type="entry name" value="UPF0003"/>
    <property type="match status" value="1"/>
</dbReference>
<dbReference type="SUPFAM" id="SSF82689">
    <property type="entry name" value="Mechanosensitive channel protein MscS (YggB), C-terminal domain"/>
    <property type="match status" value="1"/>
</dbReference>
<feature type="domain" description="Mechanosensitive ion channel MscS C-terminal" evidence="10">
    <location>
        <begin position="273"/>
        <end position="359"/>
    </location>
</feature>
<dbReference type="Gene3D" id="1.10.287.1260">
    <property type="match status" value="1"/>
</dbReference>
<evidence type="ECO:0000256" key="7">
    <source>
        <dbReference type="SAM" id="MobiDB-lite"/>
    </source>
</evidence>
<keyword evidence="6 8" id="KW-0472">Membrane</keyword>
<evidence type="ECO:0000256" key="6">
    <source>
        <dbReference type="ARBA" id="ARBA00023136"/>
    </source>
</evidence>
<dbReference type="InterPro" id="IPR049142">
    <property type="entry name" value="MS_channel_1st"/>
</dbReference>
<feature type="compositionally biased region" description="Basic and acidic residues" evidence="7">
    <location>
        <begin position="398"/>
        <end position="407"/>
    </location>
</feature>
<dbReference type="GO" id="GO:0005886">
    <property type="term" value="C:plasma membrane"/>
    <property type="evidence" value="ECO:0007669"/>
    <property type="project" value="UniProtKB-SubCell"/>
</dbReference>
<keyword evidence="5 8" id="KW-1133">Transmembrane helix</keyword>
<dbReference type="RefSeq" id="WP_135994177.1">
    <property type="nucleotide sequence ID" value="NZ_CP071057.1"/>
</dbReference>
<comment type="subcellular location">
    <subcellularLocation>
        <location evidence="1">Cell membrane</location>
        <topology evidence="1">Multi-pass membrane protein</topology>
    </subcellularLocation>
</comment>
<dbReference type="PANTHER" id="PTHR43634:SF2">
    <property type="entry name" value="LOW CONDUCTANCE MECHANOSENSITIVE CHANNEL YNAI"/>
    <property type="match status" value="1"/>
</dbReference>
<evidence type="ECO:0000256" key="4">
    <source>
        <dbReference type="ARBA" id="ARBA00022692"/>
    </source>
</evidence>
<feature type="domain" description="Mechanosensitive ion channel transmembrane helices 2/3" evidence="11">
    <location>
        <begin position="157"/>
        <end position="198"/>
    </location>
</feature>
<evidence type="ECO:0000256" key="2">
    <source>
        <dbReference type="ARBA" id="ARBA00008017"/>
    </source>
</evidence>